<dbReference type="PANTHER" id="PTHR34278:SF10">
    <property type="entry name" value="CALCIUM-BINDING SITE PROTEIN-RELATED"/>
    <property type="match status" value="1"/>
</dbReference>
<proteinExistence type="predicted"/>
<feature type="region of interest" description="Disordered" evidence="1">
    <location>
        <begin position="1"/>
        <end position="42"/>
    </location>
</feature>
<dbReference type="Proteomes" id="UP000189701">
    <property type="component" value="Unplaced"/>
</dbReference>
<name>A0A1U7XCW1_NICSY</name>
<reference evidence="2" key="1">
    <citation type="journal article" date="2013" name="Genome Biol.">
        <title>Reference genomes and transcriptomes of Nicotiana sylvestris and Nicotiana tomentosiformis.</title>
        <authorList>
            <person name="Sierro N."/>
            <person name="Battey J.N."/>
            <person name="Ouadi S."/>
            <person name="Bovet L."/>
            <person name="Goepfert S."/>
            <person name="Bakaher N."/>
            <person name="Peitsch M.C."/>
            <person name="Ivanov N.V."/>
        </authorList>
    </citation>
    <scope>NUCLEOTIDE SEQUENCE [LARGE SCALE GENOMIC DNA]</scope>
</reference>
<reference evidence="3" key="2">
    <citation type="submission" date="2025-08" db="UniProtKB">
        <authorList>
            <consortium name="RefSeq"/>
        </authorList>
    </citation>
    <scope>IDENTIFICATION</scope>
    <source>
        <tissue evidence="3">Leaf</tissue>
    </source>
</reference>
<dbReference type="PANTHER" id="PTHR34278">
    <property type="entry name" value="PROTEIN THI031, PUTATIVE-RELATED"/>
    <property type="match status" value="1"/>
</dbReference>
<dbReference type="OrthoDB" id="663108at2759"/>
<protein>
    <submittedName>
        <fullName evidence="3">Uncharacterized protein LOC104232730</fullName>
    </submittedName>
</protein>
<dbReference type="RefSeq" id="XP_009784295.1">
    <property type="nucleotide sequence ID" value="XM_009785993.1"/>
</dbReference>
<accession>A0A1U7XCW1</accession>
<evidence type="ECO:0000313" key="2">
    <source>
        <dbReference type="Proteomes" id="UP000189701"/>
    </source>
</evidence>
<gene>
    <name evidence="3" type="primary">LOC104232730</name>
</gene>
<dbReference type="AlphaFoldDB" id="A0A1U7XCW1"/>
<feature type="compositionally biased region" description="Polar residues" evidence="1">
    <location>
        <begin position="22"/>
        <end position="32"/>
    </location>
</feature>
<keyword evidence="2" id="KW-1185">Reference proteome</keyword>
<sequence>MKREGRQHGLVRTYRKRESSHKNLSFNWNPKPNSRDVNKLNSPPTAGLFTKVSTKPSNHSKLTCKCGRSKCTCCHIHTAGKAKGTQKLRGCDIVSWPGLTFFGLSATSILDHLASEYMDFDDDEFYHGADNVA</sequence>
<evidence type="ECO:0000313" key="3">
    <source>
        <dbReference type="RefSeq" id="XP_009784295.1"/>
    </source>
</evidence>
<evidence type="ECO:0000256" key="1">
    <source>
        <dbReference type="SAM" id="MobiDB-lite"/>
    </source>
</evidence>
<organism evidence="2 3">
    <name type="scientific">Nicotiana sylvestris</name>
    <name type="common">Wood tobacco</name>
    <name type="synonym">South American tobacco</name>
    <dbReference type="NCBI Taxonomy" id="4096"/>
    <lineage>
        <taxon>Eukaryota</taxon>
        <taxon>Viridiplantae</taxon>
        <taxon>Streptophyta</taxon>
        <taxon>Embryophyta</taxon>
        <taxon>Tracheophyta</taxon>
        <taxon>Spermatophyta</taxon>
        <taxon>Magnoliopsida</taxon>
        <taxon>eudicotyledons</taxon>
        <taxon>Gunneridae</taxon>
        <taxon>Pentapetalae</taxon>
        <taxon>asterids</taxon>
        <taxon>lamiids</taxon>
        <taxon>Solanales</taxon>
        <taxon>Solanaceae</taxon>
        <taxon>Nicotianoideae</taxon>
        <taxon>Nicotianeae</taxon>
        <taxon>Nicotiana</taxon>
    </lineage>
</organism>
<dbReference type="STRING" id="4096.A0A1U7XCW1"/>
<dbReference type="eggNOG" id="ENOG502RZJY">
    <property type="taxonomic scope" value="Eukaryota"/>
</dbReference>